<dbReference type="InterPro" id="IPR031825">
    <property type="entry name" value="RXLR"/>
</dbReference>
<organism evidence="7 8">
    <name type="scientific">Phytophthora pseudosyringae</name>
    <dbReference type="NCBI Taxonomy" id="221518"/>
    <lineage>
        <taxon>Eukaryota</taxon>
        <taxon>Sar</taxon>
        <taxon>Stramenopiles</taxon>
        <taxon>Oomycota</taxon>
        <taxon>Peronosporomycetes</taxon>
        <taxon>Peronosporales</taxon>
        <taxon>Peronosporaceae</taxon>
        <taxon>Phytophthora</taxon>
    </lineage>
</organism>
<feature type="chain" id="PRO_5041011922" description="RxLR effector protein" evidence="5">
    <location>
        <begin position="24"/>
        <end position="399"/>
    </location>
</feature>
<dbReference type="EMBL" id="JAGDFM010000121">
    <property type="protein sequence ID" value="KAG7385466.1"/>
    <property type="molecule type" value="Genomic_DNA"/>
</dbReference>
<feature type="signal peptide" evidence="5">
    <location>
        <begin position="1"/>
        <end position="23"/>
    </location>
</feature>
<keyword evidence="3 5" id="KW-0964">Secreted</keyword>
<comment type="domain">
    <text evidence="5">The RxLR-dEER motif acts to carry the protein into the host cell cytoplasm through binding to cell surface phosphatidylinositol-3-phosphate.</text>
</comment>
<dbReference type="OrthoDB" id="124001at2759"/>
<comment type="caution">
    <text evidence="7">The sequence shown here is derived from an EMBL/GenBank/DDBJ whole genome shotgun (WGS) entry which is preliminary data.</text>
</comment>
<evidence type="ECO:0000256" key="5">
    <source>
        <dbReference type="RuleBase" id="RU367124"/>
    </source>
</evidence>
<feature type="compositionally biased region" description="Acidic residues" evidence="6">
    <location>
        <begin position="55"/>
        <end position="64"/>
    </location>
</feature>
<dbReference type="GO" id="GO:0005576">
    <property type="term" value="C:extracellular region"/>
    <property type="evidence" value="ECO:0007669"/>
    <property type="project" value="UniProtKB-SubCell"/>
</dbReference>
<comment type="similarity">
    <text evidence="2 5">Belongs to the RxLR effector family.</text>
</comment>
<comment type="subcellular location">
    <subcellularLocation>
        <location evidence="1 5">Secreted</location>
    </subcellularLocation>
</comment>
<evidence type="ECO:0000256" key="2">
    <source>
        <dbReference type="ARBA" id="ARBA00010400"/>
    </source>
</evidence>
<evidence type="ECO:0000256" key="3">
    <source>
        <dbReference type="ARBA" id="ARBA00022525"/>
    </source>
</evidence>
<accession>A0A8T1VX07</accession>
<keyword evidence="4 5" id="KW-0732">Signal</keyword>
<feature type="region of interest" description="Disordered" evidence="6">
    <location>
        <begin position="51"/>
        <end position="71"/>
    </location>
</feature>
<name>A0A8T1VX07_9STRA</name>
<dbReference type="Pfam" id="PF16810">
    <property type="entry name" value="RXLR"/>
    <property type="match status" value="1"/>
</dbReference>
<gene>
    <name evidence="7" type="ORF">PHYPSEUDO_001502</name>
</gene>
<sequence>MRLSYILFIAATTLAVVCETVSATTDPEQVAVQSIETAQLVDRSGKRSLRIAKTEDEDDDDDGSLDAAGEERRAETLVKQLSKLANLKGNTAALQKVDDALAAVQSPKVKNLEHSLMTKLNKNTLAQKFFGQYIDGKWTVDVLKTKMGMAKGLAPDSKEYEALTALLQTRMYVDTLMKIKTSATRSNAENMLTKITENPFAQKYFGQYMDDTLSQTALRKELGITRATSKTSQEYKALTLLIEARAFNNLLSKTKVGSLKDSVLGKVTENPLAQKFFEKYLNEKWTVDVLKTKLGITKAMAPDAKEYVALSALVTSRMYVNGVAKAKTPTMRSNTETLLTKLDENPLAQKYFGQFMDNSLTQAALKAELKVTATTAKNSKEYEAVILLIQARAMSKTLA</sequence>
<protein>
    <recommendedName>
        <fullName evidence="5">RxLR effector protein</fullName>
    </recommendedName>
</protein>
<evidence type="ECO:0000256" key="6">
    <source>
        <dbReference type="SAM" id="MobiDB-lite"/>
    </source>
</evidence>
<dbReference type="Proteomes" id="UP000694044">
    <property type="component" value="Unassembled WGS sequence"/>
</dbReference>
<evidence type="ECO:0000313" key="7">
    <source>
        <dbReference type="EMBL" id="KAG7385466.1"/>
    </source>
</evidence>
<evidence type="ECO:0000313" key="8">
    <source>
        <dbReference type="Proteomes" id="UP000694044"/>
    </source>
</evidence>
<evidence type="ECO:0000256" key="4">
    <source>
        <dbReference type="ARBA" id="ARBA00022729"/>
    </source>
</evidence>
<dbReference type="AlphaFoldDB" id="A0A8T1VX07"/>
<proteinExistence type="inferred from homology"/>
<reference evidence="7" key="1">
    <citation type="submission" date="2021-02" db="EMBL/GenBank/DDBJ databases">
        <authorList>
            <person name="Palmer J.M."/>
        </authorList>
    </citation>
    <scope>NUCLEOTIDE SEQUENCE</scope>
    <source>
        <strain evidence="7">SCRP734</strain>
    </source>
</reference>
<comment type="function">
    <text evidence="5">Effector that suppresses plant defense responses during pathogen infection.</text>
</comment>
<keyword evidence="8" id="KW-1185">Reference proteome</keyword>
<evidence type="ECO:0000256" key="1">
    <source>
        <dbReference type="ARBA" id="ARBA00004613"/>
    </source>
</evidence>